<evidence type="ECO:0000256" key="4">
    <source>
        <dbReference type="ARBA" id="ARBA00022692"/>
    </source>
</evidence>
<comment type="subcellular location">
    <subcellularLocation>
        <location evidence="2">Membrane</location>
        <topology evidence="2">Multi-pass membrane protein</topology>
    </subcellularLocation>
</comment>
<evidence type="ECO:0000313" key="11">
    <source>
        <dbReference type="Proteomes" id="UP000005050"/>
    </source>
</evidence>
<evidence type="ECO:0000313" key="10">
    <source>
        <dbReference type="EMBL" id="EHT99207.1"/>
    </source>
</evidence>
<organism evidence="10 11">
    <name type="scientific">Pantoea stewartii subsp. stewartii DC283</name>
    <dbReference type="NCBI Taxonomy" id="660596"/>
    <lineage>
        <taxon>Bacteria</taxon>
        <taxon>Pseudomonadati</taxon>
        <taxon>Pseudomonadota</taxon>
        <taxon>Gammaproteobacteria</taxon>
        <taxon>Enterobacterales</taxon>
        <taxon>Erwiniaceae</taxon>
        <taxon>Pantoea</taxon>
    </lineage>
</organism>
<dbReference type="InterPro" id="IPR008915">
    <property type="entry name" value="Peptidase_M50"/>
</dbReference>
<sequence length="160" mass="17603">MLLINWLVTSPRTWMDLVWLYLLLFLLTILHELGHALMAMLLGTTVTRIQIGIPVTGQIAVGTILFQLGMIPGGSVSYEYADDAPRWKVVAATLAGPLFPVLISVAMFLTTVPSVFIYGFVLTAMAGALADLWPWKQGSDGQKICMHLRCISRGRKTLDV</sequence>
<evidence type="ECO:0000256" key="7">
    <source>
        <dbReference type="SAM" id="Phobius"/>
    </source>
</evidence>
<proteinExistence type="inferred from homology"/>
<feature type="domain" description="Peptidase M50" evidence="8">
    <location>
        <begin position="21"/>
        <end position="112"/>
    </location>
</feature>
<evidence type="ECO:0000259" key="8">
    <source>
        <dbReference type="Pfam" id="PF02163"/>
    </source>
</evidence>
<reference evidence="10 11" key="1">
    <citation type="journal article" date="2012" name="Mol. Microbiol.">
        <title>The genetic and structural basis of two distinct terminal side branch residues in stewartan and amylovoran exopolysaccharides and their potential role in host adaptation.</title>
        <authorList>
            <person name="Wang X."/>
            <person name="Yang F."/>
            <person name="von Bodman S.B."/>
        </authorList>
    </citation>
    <scope>NUCLEOTIDE SEQUENCE [LARGE SCALE GENOMIC DNA]</scope>
    <source>
        <strain evidence="10 11">DC283</strain>
    </source>
</reference>
<keyword evidence="6 7" id="KW-0472">Membrane</keyword>
<comment type="similarity">
    <text evidence="3">Belongs to the peptidase M50B family.</text>
</comment>
<dbReference type="EC" id="3.4.24.-" evidence="10"/>
<geneLocation type="plasmid" evidence="9 12">
    <name>pDSJ09</name>
</geneLocation>
<dbReference type="RefSeq" id="WP_006120891.1">
    <property type="nucleotide sequence ID" value="NZ_AHIE01000028.1"/>
</dbReference>
<reference evidence="9 12" key="3">
    <citation type="submission" date="2016-10" db="EMBL/GenBank/DDBJ databases">
        <title>Complete Genome Assembly of Pantoea stewartii subsp. stewartii DC283, a Corn Pathogen.</title>
        <authorList>
            <person name="Duong D.A."/>
            <person name="Stevens A.M."/>
            <person name="Jensen R.V."/>
        </authorList>
    </citation>
    <scope>NUCLEOTIDE SEQUENCE [LARGE SCALE GENOMIC DNA]</scope>
    <source>
        <strain evidence="9 12">DC283</strain>
        <plasmid evidence="9 12">pDSJ09</plasmid>
    </source>
</reference>
<reference evidence="10" key="2">
    <citation type="submission" date="2012-01" db="EMBL/GenBank/DDBJ databases">
        <authorList>
            <person name="Biehl B.S."/>
            <person name="Ding Y."/>
            <person name="Dugan-Rocha S.P."/>
            <person name="Gibbs R.A."/>
            <person name="Glasner J.D."/>
            <person name="Kovar C."/>
            <person name="Muzny D.M."/>
            <person name="Neeno-Eckwall E.C."/>
            <person name="Perna N.T."/>
            <person name="Qin X."/>
            <person name="von Bodman S.B."/>
            <person name="Weinstock G.M."/>
        </authorList>
    </citation>
    <scope>NUCLEOTIDE SEQUENCE</scope>
    <source>
        <strain evidence="10">DC283</strain>
    </source>
</reference>
<dbReference type="AlphaFoldDB" id="H3RHC7"/>
<keyword evidence="4 7" id="KW-0812">Transmembrane</keyword>
<evidence type="ECO:0000256" key="5">
    <source>
        <dbReference type="ARBA" id="ARBA00022989"/>
    </source>
</evidence>
<dbReference type="Proteomes" id="UP000192380">
    <property type="component" value="Plasmid pDSJ09"/>
</dbReference>
<evidence type="ECO:0000313" key="9">
    <source>
        <dbReference type="EMBL" id="ARF52381.1"/>
    </source>
</evidence>
<keyword evidence="12" id="KW-1185">Reference proteome</keyword>
<evidence type="ECO:0000256" key="1">
    <source>
        <dbReference type="ARBA" id="ARBA00001947"/>
    </source>
</evidence>
<dbReference type="Proteomes" id="UP000005050">
    <property type="component" value="Unassembled WGS sequence"/>
</dbReference>
<feature type="transmembrane region" description="Helical" evidence="7">
    <location>
        <begin position="20"/>
        <end position="43"/>
    </location>
</feature>
<evidence type="ECO:0000256" key="3">
    <source>
        <dbReference type="ARBA" id="ARBA00007931"/>
    </source>
</evidence>
<dbReference type="OrthoDB" id="9781963at2"/>
<dbReference type="EMBL" id="AHIE01000028">
    <property type="protein sequence ID" value="EHT99207.1"/>
    <property type="molecule type" value="Genomic_DNA"/>
</dbReference>
<dbReference type="KEGG" id="pstw:DSJ_24355"/>
<comment type="cofactor">
    <cofactor evidence="1">
        <name>Zn(2+)</name>
        <dbReference type="ChEBI" id="CHEBI:29105"/>
    </cofactor>
</comment>
<dbReference type="PATRIC" id="fig|660596.6.peg.3615"/>
<keyword evidence="5 7" id="KW-1133">Transmembrane helix</keyword>
<keyword evidence="10" id="KW-0378">Hydrolase</keyword>
<protein>
    <submittedName>
        <fullName evidence="10">Family M50 peptidase</fullName>
        <ecNumber evidence="10">3.4.24.-</ecNumber>
    </submittedName>
</protein>
<evidence type="ECO:0000256" key="2">
    <source>
        <dbReference type="ARBA" id="ARBA00004141"/>
    </source>
</evidence>
<dbReference type="Pfam" id="PF02163">
    <property type="entry name" value="Peptidase_M50"/>
    <property type="match status" value="1"/>
</dbReference>
<dbReference type="GO" id="GO:0016787">
    <property type="term" value="F:hydrolase activity"/>
    <property type="evidence" value="ECO:0007669"/>
    <property type="project" value="UniProtKB-KW"/>
</dbReference>
<keyword evidence="9" id="KW-0614">Plasmid</keyword>
<evidence type="ECO:0000313" key="12">
    <source>
        <dbReference type="Proteomes" id="UP000192380"/>
    </source>
</evidence>
<dbReference type="GO" id="GO:0006508">
    <property type="term" value="P:proteolysis"/>
    <property type="evidence" value="ECO:0007669"/>
    <property type="project" value="InterPro"/>
</dbReference>
<accession>H3RHC7</accession>
<gene>
    <name evidence="10" type="ORF">CKS_5315</name>
    <name evidence="9" type="ORF">DSJ_24355</name>
</gene>
<name>H3RHC7_PANSE</name>
<dbReference type="GO" id="GO:0016020">
    <property type="term" value="C:membrane"/>
    <property type="evidence" value="ECO:0007669"/>
    <property type="project" value="UniProtKB-SubCell"/>
</dbReference>
<evidence type="ECO:0000256" key="6">
    <source>
        <dbReference type="ARBA" id="ARBA00023136"/>
    </source>
</evidence>
<feature type="transmembrane region" description="Helical" evidence="7">
    <location>
        <begin position="49"/>
        <end position="68"/>
    </location>
</feature>
<dbReference type="EMBL" id="CP017590">
    <property type="protein sequence ID" value="ARF52381.1"/>
    <property type="molecule type" value="Genomic_DNA"/>
</dbReference>